<dbReference type="InterPro" id="IPR036259">
    <property type="entry name" value="MFS_trans_sf"/>
</dbReference>
<dbReference type="Proteomes" id="UP000627838">
    <property type="component" value="Unassembled WGS sequence"/>
</dbReference>
<evidence type="ECO:0000256" key="6">
    <source>
        <dbReference type="SAM" id="Phobius"/>
    </source>
</evidence>
<dbReference type="PANTHER" id="PTHR23528">
    <property type="match status" value="1"/>
</dbReference>
<evidence type="ECO:0000256" key="1">
    <source>
        <dbReference type="ARBA" id="ARBA00004651"/>
    </source>
</evidence>
<feature type="domain" description="Major facilitator superfamily (MFS) profile" evidence="7">
    <location>
        <begin position="236"/>
        <end position="420"/>
    </location>
</feature>
<feature type="transmembrane region" description="Helical" evidence="6">
    <location>
        <begin position="308"/>
        <end position="326"/>
    </location>
</feature>
<dbReference type="SUPFAM" id="SSF103473">
    <property type="entry name" value="MFS general substrate transporter"/>
    <property type="match status" value="1"/>
</dbReference>
<feature type="transmembrane region" description="Helical" evidence="6">
    <location>
        <begin position="273"/>
        <end position="296"/>
    </location>
</feature>
<feature type="region of interest" description="Disordered" evidence="5">
    <location>
        <begin position="1"/>
        <end position="23"/>
    </location>
</feature>
<dbReference type="PROSITE" id="PS50850">
    <property type="entry name" value="MFS"/>
    <property type="match status" value="1"/>
</dbReference>
<protein>
    <submittedName>
        <fullName evidence="8">MFS family permease</fullName>
    </submittedName>
</protein>
<comment type="caution">
    <text evidence="8">The sequence shown here is derived from an EMBL/GenBank/DDBJ whole genome shotgun (WGS) entry which is preliminary data.</text>
</comment>
<feature type="transmembrane region" description="Helical" evidence="6">
    <location>
        <begin position="332"/>
        <end position="355"/>
    </location>
</feature>
<evidence type="ECO:0000259" key="7">
    <source>
        <dbReference type="PROSITE" id="PS50850"/>
    </source>
</evidence>
<dbReference type="InterPro" id="IPR005829">
    <property type="entry name" value="Sugar_transporter_CS"/>
</dbReference>
<dbReference type="EMBL" id="JADBDZ010000001">
    <property type="protein sequence ID" value="MBE1536371.1"/>
    <property type="molecule type" value="Genomic_DNA"/>
</dbReference>
<evidence type="ECO:0000256" key="4">
    <source>
        <dbReference type="ARBA" id="ARBA00023136"/>
    </source>
</evidence>
<dbReference type="RefSeq" id="WP_192762414.1">
    <property type="nucleotide sequence ID" value="NZ_JADBDZ010000001.1"/>
</dbReference>
<dbReference type="PROSITE" id="PS00216">
    <property type="entry name" value="SUGAR_TRANSPORT_1"/>
    <property type="match status" value="1"/>
</dbReference>
<keyword evidence="3 6" id="KW-1133">Transmembrane helix</keyword>
<feature type="transmembrane region" description="Helical" evidence="6">
    <location>
        <begin position="162"/>
        <end position="185"/>
    </location>
</feature>
<feature type="transmembrane region" description="Helical" evidence="6">
    <location>
        <begin position="237"/>
        <end position="261"/>
    </location>
</feature>
<feature type="transmembrane region" description="Helical" evidence="6">
    <location>
        <begin position="67"/>
        <end position="91"/>
    </location>
</feature>
<dbReference type="PANTHER" id="PTHR23528:SF1">
    <property type="entry name" value="MAJOR FACILITATOR SUPERFAMILY (MFS) PROFILE DOMAIN-CONTAINING PROTEIN"/>
    <property type="match status" value="1"/>
</dbReference>
<feature type="transmembrane region" description="Helical" evidence="6">
    <location>
        <begin position="191"/>
        <end position="211"/>
    </location>
</feature>
<comment type="subcellular location">
    <subcellularLocation>
        <location evidence="1">Cell membrane</location>
        <topology evidence="1">Multi-pass membrane protein</topology>
    </subcellularLocation>
</comment>
<name>A0ABR9K1G7_9ACTN</name>
<gene>
    <name evidence="8" type="ORF">H4W34_006204</name>
</gene>
<evidence type="ECO:0000256" key="5">
    <source>
        <dbReference type="SAM" id="MobiDB-lite"/>
    </source>
</evidence>
<feature type="transmembrane region" description="Helical" evidence="6">
    <location>
        <begin position="103"/>
        <end position="122"/>
    </location>
</feature>
<feature type="compositionally biased region" description="Pro residues" evidence="5">
    <location>
        <begin position="1"/>
        <end position="16"/>
    </location>
</feature>
<feature type="transmembrane region" description="Helical" evidence="6">
    <location>
        <begin position="128"/>
        <end position="150"/>
    </location>
</feature>
<reference evidence="8 9" key="1">
    <citation type="submission" date="2020-10" db="EMBL/GenBank/DDBJ databases">
        <title>Sequencing the genomes of 1000 actinobacteria strains.</title>
        <authorList>
            <person name="Klenk H.-P."/>
        </authorList>
    </citation>
    <scope>NUCLEOTIDE SEQUENCE [LARGE SCALE GENOMIC DNA]</scope>
    <source>
        <strain evidence="8 9">DSM 46744</strain>
    </source>
</reference>
<keyword evidence="2 6" id="KW-0812">Transmembrane</keyword>
<feature type="transmembrane region" description="Helical" evidence="6">
    <location>
        <begin position="367"/>
        <end position="386"/>
    </location>
</feature>
<organism evidence="8 9">
    <name type="scientific">Actinomadura algeriensis</name>
    <dbReference type="NCBI Taxonomy" id="1679523"/>
    <lineage>
        <taxon>Bacteria</taxon>
        <taxon>Bacillati</taxon>
        <taxon>Actinomycetota</taxon>
        <taxon>Actinomycetes</taxon>
        <taxon>Streptosporangiales</taxon>
        <taxon>Thermomonosporaceae</taxon>
        <taxon>Actinomadura</taxon>
    </lineage>
</organism>
<evidence type="ECO:0000313" key="8">
    <source>
        <dbReference type="EMBL" id="MBE1536371.1"/>
    </source>
</evidence>
<dbReference type="InterPro" id="IPR011701">
    <property type="entry name" value="MFS"/>
</dbReference>
<feature type="transmembrane region" description="Helical" evidence="6">
    <location>
        <begin position="392"/>
        <end position="416"/>
    </location>
</feature>
<dbReference type="Pfam" id="PF07690">
    <property type="entry name" value="MFS_1"/>
    <property type="match status" value="1"/>
</dbReference>
<accession>A0ABR9K1G7</accession>
<evidence type="ECO:0000256" key="3">
    <source>
        <dbReference type="ARBA" id="ARBA00022989"/>
    </source>
</evidence>
<keyword evidence="9" id="KW-1185">Reference proteome</keyword>
<proteinExistence type="predicted"/>
<evidence type="ECO:0000313" key="9">
    <source>
        <dbReference type="Proteomes" id="UP000627838"/>
    </source>
</evidence>
<dbReference type="Gene3D" id="1.20.1250.20">
    <property type="entry name" value="MFS general substrate transporter like domains"/>
    <property type="match status" value="2"/>
</dbReference>
<sequence length="420" mass="41922">MTAPTTPPTPGGPAPPAARSAGPAPVTPLGRLLAMFAVTAVGWSLPNTASATLAQALVAEQSPDRKVALFAVVSTVGAVSAMVCTIVGGAWSDRTRSRFGRRTPWIVGGALVAVPGLLVAAITPSLPVLVAGYALFQGGMNASIAGLNAVTPDRVPRDRLGVASAVAGLGYLIGLVAGTAVAAAFVEAPAAGLLAVPWVLLATALAFAAAAPDESSRDAVAPPTRWRALLPPLDRDFLLAFAGRFLTLLALLLFNTYALYIGTDHLGLDTGEAGAVIALGTLFLGAAALVTTVAGGIVSDRIGRRKPLVAGASLVMALGVTPLLVAPGVPALLVFSTLAGVGYGTYLSVDAALMVEVLPSDGDAGKDLGFLTLANTAPVVLAPGLAGGIVTLLGYGALFTALMACAIGGALCILMIRKVS</sequence>
<keyword evidence="4 6" id="KW-0472">Membrane</keyword>
<dbReference type="InterPro" id="IPR020846">
    <property type="entry name" value="MFS_dom"/>
</dbReference>
<evidence type="ECO:0000256" key="2">
    <source>
        <dbReference type="ARBA" id="ARBA00022692"/>
    </source>
</evidence>